<reference evidence="4 5" key="1">
    <citation type="submission" date="2017-08" db="EMBL/GenBank/DDBJ databases">
        <title>Infants hospitalized years apart are colonized by the same room-sourced microbial strains.</title>
        <authorList>
            <person name="Brooks B."/>
            <person name="Olm M.R."/>
            <person name="Firek B.A."/>
            <person name="Baker R."/>
            <person name="Thomas B.C."/>
            <person name="Morowitz M.J."/>
            <person name="Banfield J.F."/>
        </authorList>
    </citation>
    <scope>NUCLEOTIDE SEQUENCE [LARGE SCALE GENOMIC DNA]</scope>
    <source>
        <strain evidence="4">S2_005_002_R2_33</strain>
    </source>
</reference>
<evidence type="ECO:0000256" key="2">
    <source>
        <dbReference type="SAM" id="SignalP"/>
    </source>
</evidence>
<organism evidence="4 5">
    <name type="scientific">Novosphingobium pentaromativorans</name>
    <dbReference type="NCBI Taxonomy" id="205844"/>
    <lineage>
        <taxon>Bacteria</taxon>
        <taxon>Pseudomonadati</taxon>
        <taxon>Pseudomonadota</taxon>
        <taxon>Alphaproteobacteria</taxon>
        <taxon>Sphingomonadales</taxon>
        <taxon>Sphingomonadaceae</taxon>
        <taxon>Novosphingobium</taxon>
    </lineage>
</organism>
<evidence type="ECO:0000256" key="1">
    <source>
        <dbReference type="SAM" id="MobiDB-lite"/>
    </source>
</evidence>
<dbReference type="Pfam" id="PF02698">
    <property type="entry name" value="DUF218"/>
    <property type="match status" value="1"/>
</dbReference>
<gene>
    <name evidence="4" type="ORF">DI555_01405</name>
</gene>
<feature type="chain" id="PRO_5016018851" evidence="2">
    <location>
        <begin position="28"/>
        <end position="394"/>
    </location>
</feature>
<dbReference type="InterPro" id="IPR003848">
    <property type="entry name" value="DUF218"/>
</dbReference>
<proteinExistence type="predicted"/>
<dbReference type="PANTHER" id="PTHR30336">
    <property type="entry name" value="INNER MEMBRANE PROTEIN, PROBABLE PERMEASE"/>
    <property type="match status" value="1"/>
</dbReference>
<dbReference type="InterPro" id="IPR014729">
    <property type="entry name" value="Rossmann-like_a/b/a_fold"/>
</dbReference>
<accession>A0A2W5P0G3</accession>
<dbReference type="Proteomes" id="UP000249082">
    <property type="component" value="Unassembled WGS sequence"/>
</dbReference>
<dbReference type="PANTHER" id="PTHR30336:SF20">
    <property type="entry name" value="DUF218 DOMAIN-CONTAINING PROTEIN"/>
    <property type="match status" value="1"/>
</dbReference>
<evidence type="ECO:0000313" key="5">
    <source>
        <dbReference type="Proteomes" id="UP000249082"/>
    </source>
</evidence>
<dbReference type="InterPro" id="IPR051599">
    <property type="entry name" value="Cell_Envelope_Assoc"/>
</dbReference>
<evidence type="ECO:0000313" key="4">
    <source>
        <dbReference type="EMBL" id="PZQ57609.1"/>
    </source>
</evidence>
<dbReference type="CDD" id="cd06259">
    <property type="entry name" value="YdcF-like"/>
    <property type="match status" value="1"/>
</dbReference>
<feature type="domain" description="DUF218" evidence="3">
    <location>
        <begin position="230"/>
        <end position="340"/>
    </location>
</feature>
<name>A0A2W5P0G3_9SPHN</name>
<dbReference type="Gene3D" id="3.40.50.620">
    <property type="entry name" value="HUPs"/>
    <property type="match status" value="1"/>
</dbReference>
<feature type="region of interest" description="Disordered" evidence="1">
    <location>
        <begin position="363"/>
        <end position="394"/>
    </location>
</feature>
<protein>
    <submittedName>
        <fullName evidence="4">YdcF family protein</fullName>
    </submittedName>
</protein>
<feature type="signal peptide" evidence="2">
    <location>
        <begin position="1"/>
        <end position="27"/>
    </location>
</feature>
<dbReference type="EMBL" id="QFPX01000001">
    <property type="protein sequence ID" value="PZQ57609.1"/>
    <property type="molecule type" value="Genomic_DNA"/>
</dbReference>
<evidence type="ECO:0000259" key="3">
    <source>
        <dbReference type="Pfam" id="PF02698"/>
    </source>
</evidence>
<dbReference type="AlphaFoldDB" id="A0A2W5P0G3"/>
<comment type="caution">
    <text evidence="4">The sequence shown here is derived from an EMBL/GenBank/DDBJ whole genome shotgun (WGS) entry which is preliminary data.</text>
</comment>
<keyword evidence="2" id="KW-0732">Signal</keyword>
<sequence>MRRKAYRLAAPVLAAAMLSLASVPASAGAVRDVQTEALSARLFPLFDALGRDTRTMESVRARPELAAMLRTRQQRREACAADIGCLAQAMIWTAQESALMAGAAVQPSGTSSGTSDDGAAAQAGREIEGVNAIVRTYGLGQVPRYPQIDGTGMIDPLETRSRLQAAAWLADTPRAASAQALDPSFDFALALLDASDRNDAIGFEPLAGGLNAPAMKRARTIDWKRFRYTAMIVTGVGPEVDDMSLSPFGKYHLRLAASRFAQGDVPFIIVSGGRAHPRATRFTEAEQMRKALIERYGVPADAILIEPYARHTTTNMRNAARLLMAMGAPLDKDAVIVCNPGQSAAIESPAFVQRNMAELGYEPGKVGRRISPTELEFRPSPQSARVDPRDPLDP</sequence>
<dbReference type="GO" id="GO:0005886">
    <property type="term" value="C:plasma membrane"/>
    <property type="evidence" value="ECO:0007669"/>
    <property type="project" value="TreeGrafter"/>
</dbReference>